<protein>
    <submittedName>
        <fullName evidence="1">Uncharacterized protein</fullName>
    </submittedName>
</protein>
<dbReference type="AlphaFoldDB" id="A0A1C3EAC8"/>
<gene>
    <name evidence="1" type="ORF">A6X21_06105</name>
</gene>
<evidence type="ECO:0000313" key="2">
    <source>
        <dbReference type="Proteomes" id="UP000094828"/>
    </source>
</evidence>
<organism evidence="1 2">
    <name type="scientific">Planctopirus hydrillae</name>
    <dbReference type="NCBI Taxonomy" id="1841610"/>
    <lineage>
        <taxon>Bacteria</taxon>
        <taxon>Pseudomonadati</taxon>
        <taxon>Planctomycetota</taxon>
        <taxon>Planctomycetia</taxon>
        <taxon>Planctomycetales</taxon>
        <taxon>Planctomycetaceae</taxon>
        <taxon>Planctopirus</taxon>
    </lineage>
</organism>
<proteinExistence type="predicted"/>
<dbReference type="Proteomes" id="UP000094828">
    <property type="component" value="Unassembled WGS sequence"/>
</dbReference>
<dbReference type="STRING" id="1841610.A6X21_06105"/>
<evidence type="ECO:0000313" key="1">
    <source>
        <dbReference type="EMBL" id="ODA30192.1"/>
    </source>
</evidence>
<dbReference type="EMBL" id="LYDR01000113">
    <property type="protein sequence ID" value="ODA30192.1"/>
    <property type="molecule type" value="Genomic_DNA"/>
</dbReference>
<keyword evidence="2" id="KW-1185">Reference proteome</keyword>
<name>A0A1C3EAC8_9PLAN</name>
<accession>A0A1C3EAC8</accession>
<reference evidence="1 2" key="1">
    <citation type="submission" date="2016-05" db="EMBL/GenBank/DDBJ databases">
        <title>Genomic and physiological characterization of Planctopirus sp. isolated from fresh water lake.</title>
        <authorList>
            <person name="Subhash Y."/>
            <person name="Ramana C."/>
        </authorList>
    </citation>
    <scope>NUCLEOTIDE SEQUENCE [LARGE SCALE GENOMIC DNA]</scope>
    <source>
        <strain evidence="1 2">JC280</strain>
    </source>
</reference>
<sequence>MKSKSVKTTPLRKAFRACHPRQILVWWQGMRMARLLVVVTFHDNLCQQVGHELAGPPLGLLVEKHACPELQAWHSDHSYYRESL</sequence>
<comment type="caution">
    <text evidence="1">The sequence shown here is derived from an EMBL/GenBank/DDBJ whole genome shotgun (WGS) entry which is preliminary data.</text>
</comment>